<evidence type="ECO:0000313" key="2">
    <source>
        <dbReference type="EMBL" id="GAA0741203.1"/>
    </source>
</evidence>
<evidence type="ECO:0008006" key="4">
    <source>
        <dbReference type="Google" id="ProtNLM"/>
    </source>
</evidence>
<evidence type="ECO:0000313" key="3">
    <source>
        <dbReference type="Proteomes" id="UP001500279"/>
    </source>
</evidence>
<accession>A0ABN1JJM5</accession>
<feature type="transmembrane region" description="Helical" evidence="1">
    <location>
        <begin position="22"/>
        <end position="39"/>
    </location>
</feature>
<dbReference type="EMBL" id="BAAAEW010000003">
    <property type="protein sequence ID" value="GAA0741203.1"/>
    <property type="molecule type" value="Genomic_DNA"/>
</dbReference>
<dbReference type="Proteomes" id="UP001500279">
    <property type="component" value="Unassembled WGS sequence"/>
</dbReference>
<keyword evidence="3" id="KW-1185">Reference proteome</keyword>
<gene>
    <name evidence="2" type="ORF">GCM10009107_03570</name>
</gene>
<comment type="caution">
    <text evidence="2">The sequence shown here is derived from an EMBL/GenBank/DDBJ whole genome shotgun (WGS) entry which is preliminary data.</text>
</comment>
<keyword evidence="1" id="KW-0472">Membrane</keyword>
<organism evidence="2 3">
    <name type="scientific">Ideonella azotifigens</name>
    <dbReference type="NCBI Taxonomy" id="513160"/>
    <lineage>
        <taxon>Bacteria</taxon>
        <taxon>Pseudomonadati</taxon>
        <taxon>Pseudomonadota</taxon>
        <taxon>Betaproteobacteria</taxon>
        <taxon>Burkholderiales</taxon>
        <taxon>Sphaerotilaceae</taxon>
        <taxon>Ideonella</taxon>
    </lineage>
</organism>
<proteinExistence type="predicted"/>
<keyword evidence="1" id="KW-1133">Transmembrane helix</keyword>
<sequence>MTATFNTARAVSATTQSGVERVGFAGLALVMTFSVLAALSQIADRQVDGVTLANAARFDAPAQVVVIVGKRVTANV</sequence>
<name>A0ABN1JJM5_9BURK</name>
<protein>
    <recommendedName>
        <fullName evidence="4">Flp pilus assembly protein CpaB</fullName>
    </recommendedName>
</protein>
<dbReference type="RefSeq" id="WP_141286012.1">
    <property type="nucleotide sequence ID" value="NZ_BAAAEW010000003.1"/>
</dbReference>
<keyword evidence="1" id="KW-0812">Transmembrane</keyword>
<evidence type="ECO:0000256" key="1">
    <source>
        <dbReference type="SAM" id="Phobius"/>
    </source>
</evidence>
<reference evidence="2 3" key="1">
    <citation type="journal article" date="2019" name="Int. J. Syst. Evol. Microbiol.">
        <title>The Global Catalogue of Microorganisms (GCM) 10K type strain sequencing project: providing services to taxonomists for standard genome sequencing and annotation.</title>
        <authorList>
            <consortium name="The Broad Institute Genomics Platform"/>
            <consortium name="The Broad Institute Genome Sequencing Center for Infectious Disease"/>
            <person name="Wu L."/>
            <person name="Ma J."/>
        </authorList>
    </citation>
    <scope>NUCLEOTIDE SEQUENCE [LARGE SCALE GENOMIC DNA]</scope>
    <source>
        <strain evidence="2 3">JCM 15503</strain>
    </source>
</reference>